<evidence type="ECO:0000313" key="2">
    <source>
        <dbReference type="EMBL" id="KAF2895762.1"/>
    </source>
</evidence>
<dbReference type="AlphaFoldDB" id="A0A8K0D3Z1"/>
<organism evidence="2 3">
    <name type="scientific">Ignelater luminosus</name>
    <name type="common">Cucubano</name>
    <name type="synonym">Pyrophorus luminosus</name>
    <dbReference type="NCBI Taxonomy" id="2038154"/>
    <lineage>
        <taxon>Eukaryota</taxon>
        <taxon>Metazoa</taxon>
        <taxon>Ecdysozoa</taxon>
        <taxon>Arthropoda</taxon>
        <taxon>Hexapoda</taxon>
        <taxon>Insecta</taxon>
        <taxon>Pterygota</taxon>
        <taxon>Neoptera</taxon>
        <taxon>Endopterygota</taxon>
        <taxon>Coleoptera</taxon>
        <taxon>Polyphaga</taxon>
        <taxon>Elateriformia</taxon>
        <taxon>Elateroidea</taxon>
        <taxon>Elateridae</taxon>
        <taxon>Agrypninae</taxon>
        <taxon>Pyrophorini</taxon>
        <taxon>Ignelater</taxon>
    </lineage>
</organism>
<evidence type="ECO:0000313" key="3">
    <source>
        <dbReference type="Proteomes" id="UP000801492"/>
    </source>
</evidence>
<dbReference type="OrthoDB" id="6740751at2759"/>
<gene>
    <name evidence="2" type="ORF">ILUMI_10408</name>
</gene>
<sequence length="215" mass="24713">MTKFMYKFKGYFGFKKCINAIKKYLMAQPSSSRSGSSTGTKKRIKVHRRPSTNSSSSSEDSLEENDTFIPLAARDSKWVGLTFYNPHFIQHGGDEENDEEEVQVMDVDDEEELPIYSLFPRLKERFPQKKSFATTNESTSDITKMLVGQKPNFIYMKRSKKFIPLKISLPSLKEIPNEETVEEEDSNTNVNMSQQITKSSSDTIKEVKRKSSKSY</sequence>
<dbReference type="Proteomes" id="UP000801492">
    <property type="component" value="Unassembled WGS sequence"/>
</dbReference>
<feature type="compositionally biased region" description="Acidic residues" evidence="1">
    <location>
        <begin position="177"/>
        <end position="186"/>
    </location>
</feature>
<proteinExistence type="predicted"/>
<keyword evidence="3" id="KW-1185">Reference proteome</keyword>
<comment type="caution">
    <text evidence="2">The sequence shown here is derived from an EMBL/GenBank/DDBJ whole genome shotgun (WGS) entry which is preliminary data.</text>
</comment>
<feature type="region of interest" description="Disordered" evidence="1">
    <location>
        <begin position="177"/>
        <end position="215"/>
    </location>
</feature>
<dbReference type="EMBL" id="VTPC01005684">
    <property type="protein sequence ID" value="KAF2895762.1"/>
    <property type="molecule type" value="Genomic_DNA"/>
</dbReference>
<feature type="compositionally biased region" description="Polar residues" evidence="1">
    <location>
        <begin position="187"/>
        <end position="202"/>
    </location>
</feature>
<feature type="compositionally biased region" description="Low complexity" evidence="1">
    <location>
        <begin position="30"/>
        <end position="39"/>
    </location>
</feature>
<name>A0A8K0D3Z1_IGNLU</name>
<protein>
    <submittedName>
        <fullName evidence="2">Uncharacterized protein</fullName>
    </submittedName>
</protein>
<feature type="region of interest" description="Disordered" evidence="1">
    <location>
        <begin position="29"/>
        <end position="64"/>
    </location>
</feature>
<evidence type="ECO:0000256" key="1">
    <source>
        <dbReference type="SAM" id="MobiDB-lite"/>
    </source>
</evidence>
<accession>A0A8K0D3Z1</accession>
<feature type="compositionally biased region" description="Basic residues" evidence="1">
    <location>
        <begin position="40"/>
        <end position="50"/>
    </location>
</feature>
<reference evidence="2" key="1">
    <citation type="submission" date="2019-08" db="EMBL/GenBank/DDBJ databases">
        <title>The genome of the North American firefly Photinus pyralis.</title>
        <authorList>
            <consortium name="Photinus pyralis genome working group"/>
            <person name="Fallon T.R."/>
            <person name="Sander Lower S.E."/>
            <person name="Weng J.-K."/>
        </authorList>
    </citation>
    <scope>NUCLEOTIDE SEQUENCE</scope>
    <source>
        <strain evidence="2">TRF0915ILg1</strain>
        <tissue evidence="2">Whole body</tissue>
    </source>
</reference>